<accession>A0A671T841</accession>
<name>A0A671T841_9TELE</name>
<evidence type="ECO:0000313" key="3">
    <source>
        <dbReference type="Proteomes" id="UP000472260"/>
    </source>
</evidence>
<gene>
    <name evidence="2" type="primary">LOC107695678</name>
</gene>
<dbReference type="PANTHER" id="PTHR31859:SF7">
    <property type="entry name" value="TETRATRICOPEPTIDE REPEAT PROTEIN 39A"/>
    <property type="match status" value="1"/>
</dbReference>
<evidence type="ECO:0000313" key="2">
    <source>
        <dbReference type="Ensembl" id="ENSSANP00000105196.1"/>
    </source>
</evidence>
<evidence type="ECO:0000256" key="1">
    <source>
        <dbReference type="ARBA" id="ARBA00022803"/>
    </source>
</evidence>
<dbReference type="Pfam" id="PF10300">
    <property type="entry name" value="Iml2-TPR_39"/>
    <property type="match status" value="2"/>
</dbReference>
<dbReference type="Proteomes" id="UP000472260">
    <property type="component" value="Unassembled WGS sequence"/>
</dbReference>
<keyword evidence="3" id="KW-1185">Reference proteome</keyword>
<proteinExistence type="predicted"/>
<dbReference type="Ensembl" id="ENSSANT00000111635.1">
    <property type="protein sequence ID" value="ENSSANP00000105196.1"/>
    <property type="gene ID" value="ENSSANG00000051484.1"/>
</dbReference>
<protein>
    <submittedName>
        <fullName evidence="2">Tetratricopeptide repeat protein 39A-like</fullName>
    </submittedName>
</protein>
<reference evidence="2" key="2">
    <citation type="submission" date="2025-09" db="UniProtKB">
        <authorList>
            <consortium name="Ensembl"/>
        </authorList>
    </citation>
    <scope>IDENTIFICATION</scope>
</reference>
<sequence length="497" mass="57237">MSLQVCLDECMEALDLFLNNHFSESLDKLRPRSKESMYHALIYATVLEMQAMMTFQHDDIVHAGNTMKSAQEQLHAEVCYAECLLHRAALTFLQDENMVSFIKGGIKVRNSYLIYKELNAFVQSDTAFKGPNHKHLEGGVSFGIGAFNLTLSLFPARLLKLLEFAGFSGDKEFGISQLFTGATSHTLRSMLCALLLLCFYTFLSFILGTGEGEVEEAERLLKPFRLRYPHAVALFEDGCKAQQAWKQFHHMCYWELMWCFTFKKHWKMAYFYADLLSQESRWSKAMYVYMKAAYLSMLPDTESRPFGDNEVDLFRQVPTYKQKIAGKSPPTEKFAIRKARRYKASNPIRLPVPVLEMMYMWNGFSMISKQSELTEGMMETLLEAERILQAAPENVYSVDDTCVILLLKGLCLKNQGQTQTAEDCFRQVYSSEKKLKFDHYLVPNALLEMSLLCKLHFVMKCLLISPARKNYKEYSMESRTQFRVHAALTKLKTPANQ</sequence>
<organism evidence="2 3">
    <name type="scientific">Sinocyclocheilus anshuiensis</name>
    <dbReference type="NCBI Taxonomy" id="1608454"/>
    <lineage>
        <taxon>Eukaryota</taxon>
        <taxon>Metazoa</taxon>
        <taxon>Chordata</taxon>
        <taxon>Craniata</taxon>
        <taxon>Vertebrata</taxon>
        <taxon>Euteleostomi</taxon>
        <taxon>Actinopterygii</taxon>
        <taxon>Neopterygii</taxon>
        <taxon>Teleostei</taxon>
        <taxon>Ostariophysi</taxon>
        <taxon>Cypriniformes</taxon>
        <taxon>Cyprinidae</taxon>
        <taxon>Cyprininae</taxon>
        <taxon>Sinocyclocheilus</taxon>
    </lineage>
</organism>
<keyword evidence="1" id="KW-0802">TPR repeat</keyword>
<dbReference type="PANTHER" id="PTHR31859">
    <property type="entry name" value="TETRATRICOPEPTIDE REPEAT PROTEIN 39 FAMILY MEMBER"/>
    <property type="match status" value="1"/>
</dbReference>
<reference evidence="2" key="1">
    <citation type="submission" date="2025-08" db="UniProtKB">
        <authorList>
            <consortium name="Ensembl"/>
        </authorList>
    </citation>
    <scope>IDENTIFICATION</scope>
</reference>
<dbReference type="AlphaFoldDB" id="A0A671T841"/>
<dbReference type="InterPro" id="IPR019412">
    <property type="entry name" value="IML2/TPR_39"/>
</dbReference>